<feature type="transmembrane region" description="Helical" evidence="7">
    <location>
        <begin position="126"/>
        <end position="149"/>
    </location>
</feature>
<feature type="transmembrane region" description="Helical" evidence="7">
    <location>
        <begin position="6"/>
        <end position="28"/>
    </location>
</feature>
<reference evidence="9 10" key="1">
    <citation type="submission" date="2016-10" db="EMBL/GenBank/DDBJ databases">
        <authorList>
            <person name="de Groot N.N."/>
        </authorList>
    </citation>
    <scope>NUCLEOTIDE SEQUENCE [LARGE SCALE GENOMIC DNA]</scope>
    <source>
        <strain evidence="9 10">DSM 16981</strain>
    </source>
</reference>
<keyword evidence="10" id="KW-1185">Reference proteome</keyword>
<accession>A0A1G9RIB8</accession>
<dbReference type="InterPro" id="IPR005115">
    <property type="entry name" value="Gly_transporter"/>
</dbReference>
<protein>
    <submittedName>
        <fullName evidence="9">Uncharacterized membrane protein YeiH</fullName>
    </submittedName>
</protein>
<evidence type="ECO:0000256" key="7">
    <source>
        <dbReference type="SAM" id="Phobius"/>
    </source>
</evidence>
<keyword evidence="6 7" id="KW-0472">Membrane</keyword>
<dbReference type="EMBL" id="FNHQ01000003">
    <property type="protein sequence ID" value="SDM22195.1"/>
    <property type="molecule type" value="Genomic_DNA"/>
</dbReference>
<keyword evidence="4 7" id="KW-0812">Transmembrane</keyword>
<keyword evidence="5 7" id="KW-1133">Transmembrane helix</keyword>
<evidence type="ECO:0000313" key="10">
    <source>
        <dbReference type="Proteomes" id="UP000199309"/>
    </source>
</evidence>
<feature type="domain" description="Glycine transporter" evidence="8">
    <location>
        <begin position="10"/>
        <end position="83"/>
    </location>
</feature>
<feature type="transmembrane region" description="Helical" evidence="7">
    <location>
        <begin position="189"/>
        <end position="207"/>
    </location>
</feature>
<proteinExistence type="inferred from homology"/>
<feature type="transmembrane region" description="Helical" evidence="7">
    <location>
        <begin position="100"/>
        <end position="120"/>
    </location>
</feature>
<evidence type="ECO:0000256" key="4">
    <source>
        <dbReference type="ARBA" id="ARBA00022692"/>
    </source>
</evidence>
<comment type="subcellular location">
    <subcellularLocation>
        <location evidence="1">Cell membrane</location>
        <topology evidence="1">Multi-pass membrane protein</topology>
    </subcellularLocation>
</comment>
<evidence type="ECO:0000256" key="6">
    <source>
        <dbReference type="ARBA" id="ARBA00023136"/>
    </source>
</evidence>
<feature type="transmembrane region" description="Helical" evidence="7">
    <location>
        <begin position="161"/>
        <end position="183"/>
    </location>
</feature>
<name>A0A1G9RIB8_9FIRM</name>
<feature type="domain" description="Glycine transporter" evidence="8">
    <location>
        <begin position="103"/>
        <end position="175"/>
    </location>
</feature>
<feature type="transmembrane region" description="Helical" evidence="7">
    <location>
        <begin position="35"/>
        <end position="56"/>
    </location>
</feature>
<feature type="transmembrane region" description="Helical" evidence="7">
    <location>
        <begin position="68"/>
        <end position="88"/>
    </location>
</feature>
<evidence type="ECO:0000313" key="9">
    <source>
        <dbReference type="EMBL" id="SDM22195.1"/>
    </source>
</evidence>
<evidence type="ECO:0000256" key="5">
    <source>
        <dbReference type="ARBA" id="ARBA00022989"/>
    </source>
</evidence>
<dbReference type="Proteomes" id="UP000199309">
    <property type="component" value="Unassembled WGS sequence"/>
</dbReference>
<comment type="similarity">
    <text evidence="2">Belongs to the UPF0126 family.</text>
</comment>
<dbReference type="PANTHER" id="PTHR30506">
    <property type="entry name" value="INNER MEMBRANE PROTEIN"/>
    <property type="match status" value="1"/>
</dbReference>
<evidence type="ECO:0000256" key="3">
    <source>
        <dbReference type="ARBA" id="ARBA00022475"/>
    </source>
</evidence>
<evidence type="ECO:0000256" key="2">
    <source>
        <dbReference type="ARBA" id="ARBA00008193"/>
    </source>
</evidence>
<dbReference type="AlphaFoldDB" id="A0A1G9RIB8"/>
<dbReference type="PANTHER" id="PTHR30506:SF3">
    <property type="entry name" value="UPF0126 INNER MEMBRANE PROTEIN YADS-RELATED"/>
    <property type="match status" value="1"/>
</dbReference>
<evidence type="ECO:0000256" key="1">
    <source>
        <dbReference type="ARBA" id="ARBA00004651"/>
    </source>
</evidence>
<organism evidence="9 10">
    <name type="scientific">Megasphaera paucivorans</name>
    <dbReference type="NCBI Taxonomy" id="349095"/>
    <lineage>
        <taxon>Bacteria</taxon>
        <taxon>Bacillati</taxon>
        <taxon>Bacillota</taxon>
        <taxon>Negativicutes</taxon>
        <taxon>Veillonellales</taxon>
        <taxon>Veillonellaceae</taxon>
        <taxon>Megasphaera</taxon>
    </lineage>
</organism>
<sequence length="221" mass="24382">MVMQSLWWQLFDILGTTAFALSGTMVAVSRRMDIFGVFVLAAATAVGGGILRDVIIGNIPPAALRDDLYLWIVIITIAVTCAIIRYITMRRDLMDRFKNVYLMSDAIGLGSFTVTGTMLGCSYYPNMWVLAVTLGVVTAIGGGVIRDVLAGQVPIIFLQDIYASASLIGSCMLYITFIILGIPAEISCIIGFSITLILRMLAIHFHWNLPRVRRKRRDDIL</sequence>
<dbReference type="GO" id="GO:0005886">
    <property type="term" value="C:plasma membrane"/>
    <property type="evidence" value="ECO:0007669"/>
    <property type="project" value="UniProtKB-SubCell"/>
</dbReference>
<gene>
    <name evidence="9" type="ORF">SAMN05660299_00452</name>
</gene>
<dbReference type="Pfam" id="PF03458">
    <property type="entry name" value="Gly_transporter"/>
    <property type="match status" value="2"/>
</dbReference>
<dbReference type="STRING" id="349095.SAMN05660299_00452"/>
<keyword evidence="3" id="KW-1003">Cell membrane</keyword>
<evidence type="ECO:0000259" key="8">
    <source>
        <dbReference type="Pfam" id="PF03458"/>
    </source>
</evidence>